<protein>
    <submittedName>
        <fullName evidence="6">Radical SAM protein</fullName>
    </submittedName>
</protein>
<dbReference type="Pfam" id="PF04055">
    <property type="entry name" value="Radical_SAM"/>
    <property type="match status" value="1"/>
</dbReference>
<dbReference type="Gene3D" id="3.20.20.70">
    <property type="entry name" value="Aldolase class I"/>
    <property type="match status" value="1"/>
</dbReference>
<dbReference type="SUPFAM" id="SSF102114">
    <property type="entry name" value="Radical SAM enzymes"/>
    <property type="match status" value="1"/>
</dbReference>
<evidence type="ECO:0000313" key="7">
    <source>
        <dbReference type="Proteomes" id="UP000627166"/>
    </source>
</evidence>
<sequence>MGDGGMGKLRISKEFENCECINNRRNIEIGVPQIENIGWSLGNACPYNCKHCYSRSVRKQGKNLTKEIIDRIISQISKLNVKTINLGGNEPWFTNGLYGESLLPYILEQLNTRGYKVGITTSGISLLNICKYSPESLKYINDIDISLDSPNEKEHNESRGANIYKLAIESLKIAQKHNIEHSIIICAMKWNFTLDNLDKLIDLAIKYDANIRFNVLKPLEKKHMEMLVPMEQFYKGYEYLLNHCETIDITEPRLSSLVRNKKRYSCPCGNTSMRIHSITPEGEVFVSPCIYLHDFKVGDLLKDDIIDIITSEPFQNMQIRNYYYRDILDCSDCKYGEICGGGCAAQAYLTNYWRNGKRSLLTHEEDCLKFLESNIDVSNYSKIMADDGQLVHINYLCTWIGKPHKDYRR</sequence>
<name>A0ABR8YVG8_9CLOT</name>
<gene>
    <name evidence="6" type="ORF">H9637_14685</name>
</gene>
<dbReference type="SFLD" id="SFLDG01067">
    <property type="entry name" value="SPASM/twitch_domain_containing"/>
    <property type="match status" value="1"/>
</dbReference>
<dbReference type="SFLD" id="SFLDS00029">
    <property type="entry name" value="Radical_SAM"/>
    <property type="match status" value="1"/>
</dbReference>
<dbReference type="CDD" id="cd01335">
    <property type="entry name" value="Radical_SAM"/>
    <property type="match status" value="1"/>
</dbReference>
<evidence type="ECO:0000259" key="5">
    <source>
        <dbReference type="PROSITE" id="PS51918"/>
    </source>
</evidence>
<keyword evidence="1" id="KW-0949">S-adenosyl-L-methionine</keyword>
<dbReference type="InterPro" id="IPR023885">
    <property type="entry name" value="4Fe4S-binding_SPASM_dom"/>
</dbReference>
<evidence type="ECO:0000256" key="2">
    <source>
        <dbReference type="ARBA" id="ARBA00022723"/>
    </source>
</evidence>
<keyword evidence="2" id="KW-0479">Metal-binding</keyword>
<dbReference type="PROSITE" id="PS51918">
    <property type="entry name" value="RADICAL_SAM"/>
    <property type="match status" value="1"/>
</dbReference>
<feature type="domain" description="Radical SAM core" evidence="5">
    <location>
        <begin position="31"/>
        <end position="250"/>
    </location>
</feature>
<dbReference type="RefSeq" id="WP_191741219.1">
    <property type="nucleotide sequence ID" value="NZ_JACSQB010000124.1"/>
</dbReference>
<comment type="caution">
    <text evidence="6">The sequence shown here is derived from an EMBL/GenBank/DDBJ whole genome shotgun (WGS) entry which is preliminary data.</text>
</comment>
<dbReference type="InterPro" id="IPR013785">
    <property type="entry name" value="Aldolase_TIM"/>
</dbReference>
<dbReference type="InterPro" id="IPR050377">
    <property type="entry name" value="Radical_SAM_PqqE_MftC-like"/>
</dbReference>
<dbReference type="Pfam" id="PF13186">
    <property type="entry name" value="SPASM"/>
    <property type="match status" value="1"/>
</dbReference>
<dbReference type="InterPro" id="IPR058240">
    <property type="entry name" value="rSAM_sf"/>
</dbReference>
<keyword evidence="7" id="KW-1185">Reference proteome</keyword>
<dbReference type="PANTHER" id="PTHR11228:SF7">
    <property type="entry name" value="PQQA PEPTIDE CYCLASE"/>
    <property type="match status" value="1"/>
</dbReference>
<evidence type="ECO:0000313" key="6">
    <source>
        <dbReference type="EMBL" id="MBD8048268.1"/>
    </source>
</evidence>
<proteinExistence type="predicted"/>
<organism evidence="6 7">
    <name type="scientific">Clostridium faecium</name>
    <dbReference type="NCBI Taxonomy" id="2762223"/>
    <lineage>
        <taxon>Bacteria</taxon>
        <taxon>Bacillati</taxon>
        <taxon>Bacillota</taxon>
        <taxon>Clostridia</taxon>
        <taxon>Eubacteriales</taxon>
        <taxon>Clostridiaceae</taxon>
        <taxon>Clostridium</taxon>
    </lineage>
</organism>
<dbReference type="Proteomes" id="UP000627166">
    <property type="component" value="Unassembled WGS sequence"/>
</dbReference>
<evidence type="ECO:0000256" key="1">
    <source>
        <dbReference type="ARBA" id="ARBA00022691"/>
    </source>
</evidence>
<keyword evidence="3" id="KW-0408">Iron</keyword>
<accession>A0ABR8YVG8</accession>
<evidence type="ECO:0000256" key="3">
    <source>
        <dbReference type="ARBA" id="ARBA00023004"/>
    </source>
</evidence>
<dbReference type="PANTHER" id="PTHR11228">
    <property type="entry name" value="RADICAL SAM DOMAIN PROTEIN"/>
    <property type="match status" value="1"/>
</dbReference>
<dbReference type="InterPro" id="IPR007197">
    <property type="entry name" value="rSAM"/>
</dbReference>
<evidence type="ECO:0000256" key="4">
    <source>
        <dbReference type="ARBA" id="ARBA00023014"/>
    </source>
</evidence>
<reference evidence="6 7" key="1">
    <citation type="submission" date="2020-08" db="EMBL/GenBank/DDBJ databases">
        <title>A Genomic Blueprint of the Chicken Gut Microbiome.</title>
        <authorList>
            <person name="Gilroy R."/>
            <person name="Ravi A."/>
            <person name="Getino M."/>
            <person name="Pursley I."/>
            <person name="Horton D.L."/>
            <person name="Alikhan N.-F."/>
            <person name="Baker D."/>
            <person name="Gharbi K."/>
            <person name="Hall N."/>
            <person name="Watson M."/>
            <person name="Adriaenssens E.M."/>
            <person name="Foster-Nyarko E."/>
            <person name="Jarju S."/>
            <person name="Secka A."/>
            <person name="Antonio M."/>
            <person name="Oren A."/>
            <person name="Chaudhuri R."/>
            <person name="La Ragione R.M."/>
            <person name="Hildebrand F."/>
            <person name="Pallen M.J."/>
        </authorList>
    </citation>
    <scope>NUCLEOTIDE SEQUENCE [LARGE SCALE GENOMIC DNA]</scope>
    <source>
        <strain evidence="6 7">N37</strain>
    </source>
</reference>
<dbReference type="NCBIfam" id="TIGR04085">
    <property type="entry name" value="rSAM_more_4Fe4S"/>
    <property type="match status" value="1"/>
</dbReference>
<keyword evidence="4" id="KW-0411">Iron-sulfur</keyword>
<dbReference type="EMBL" id="JACSQB010000124">
    <property type="protein sequence ID" value="MBD8048268.1"/>
    <property type="molecule type" value="Genomic_DNA"/>
</dbReference>